<dbReference type="Pfam" id="PF01399">
    <property type="entry name" value="PCI"/>
    <property type="match status" value="1"/>
</dbReference>
<evidence type="ECO:0000256" key="7">
    <source>
        <dbReference type="ARBA" id="ARBA00023242"/>
    </source>
</evidence>
<organism evidence="10 11">
    <name type="scientific">Rhodotorula taiwanensis</name>
    <dbReference type="NCBI Taxonomy" id="741276"/>
    <lineage>
        <taxon>Eukaryota</taxon>
        <taxon>Fungi</taxon>
        <taxon>Dikarya</taxon>
        <taxon>Basidiomycota</taxon>
        <taxon>Pucciniomycotina</taxon>
        <taxon>Microbotryomycetes</taxon>
        <taxon>Sporidiobolales</taxon>
        <taxon>Sporidiobolaceae</taxon>
        <taxon>Rhodotorula</taxon>
    </lineage>
</organism>
<gene>
    <name evidence="10" type="ORF">BMF94_2248</name>
</gene>
<evidence type="ECO:0000313" key="11">
    <source>
        <dbReference type="Proteomes" id="UP000237144"/>
    </source>
</evidence>
<comment type="similarity">
    <text evidence="3">Belongs to the CSN3 family.</text>
</comment>
<feature type="compositionally biased region" description="Basic and acidic residues" evidence="8">
    <location>
        <begin position="27"/>
        <end position="43"/>
    </location>
</feature>
<protein>
    <recommendedName>
        <fullName evidence="4">COP9 signalosome complex subunit 3</fullName>
    </recommendedName>
</protein>
<dbReference type="SMART" id="SM00088">
    <property type="entry name" value="PINT"/>
    <property type="match status" value="1"/>
</dbReference>
<dbReference type="InterPro" id="IPR000717">
    <property type="entry name" value="PCI_dom"/>
</dbReference>
<dbReference type="InterPro" id="IPR055089">
    <property type="entry name" value="COP9_N"/>
</dbReference>
<sequence>MASGSSATASMTVDELVQRIQRAQPAEFDKHILPTLRKLDKEAAVSSRGQRGAGGRSAGPGPPTQANAAAAAGQAASTRTAQGGATGSNTAGPSQVTPSGHLLEQRLKDGSDPLTALDPTLHAIAYLFFLNARLRAYAPDWNGLRPYVQAWCDRCDIDAVRDCPEQVLAFANLLHRLGDATNQPALPLQPLNSLLARYPLPGYLTALHPLFLRVVMDSQLYPAAIEVLQRDITDVDKHLFPVRYQDHLLYHYLGGTILALMGDYSRAADLLETCVSAPGSHASMMQVDAHKKLLLVQLLAHGKTLPLPRYVSQAVVTATKTLSAPYSEFATAYRSLSKARVSEALDKGRDAFSRDLNWGLATLCAESLRRRQIMSLTETFVTLTLGQVCSHVGMPEASDANLKEVEEEIVEMIARRQIYATLTPPEPATSRAATIVTFSDDPEPYLSHETVSRVTTAIKNAQELEKRWHGEANRLEASKEFVQKAWSTAAAGPAGALGGAGGAGYSGFSNVPGYSDDFDYGSYSPAAGLGGTSWVDAGDDAEMGSD</sequence>
<keyword evidence="7" id="KW-0539">Nucleus</keyword>
<evidence type="ECO:0000256" key="4">
    <source>
        <dbReference type="ARBA" id="ARBA00014878"/>
    </source>
</evidence>
<dbReference type="OrthoDB" id="29061at2759"/>
<reference evidence="10 11" key="1">
    <citation type="journal article" date="2018" name="Front. Microbiol.">
        <title>Prospects for Fungal Bioremediation of Acidic Radioactive Waste Sites: Characterization and Genome Sequence of Rhodotorula taiwanensis MD1149.</title>
        <authorList>
            <person name="Tkavc R."/>
            <person name="Matrosova V.Y."/>
            <person name="Grichenko O.E."/>
            <person name="Gostincar C."/>
            <person name="Volpe R.P."/>
            <person name="Klimenkova P."/>
            <person name="Gaidamakova E.K."/>
            <person name="Zhou C.E."/>
            <person name="Stewart B.J."/>
            <person name="Lyman M.G."/>
            <person name="Malfatti S.A."/>
            <person name="Rubinfeld B."/>
            <person name="Courtot M."/>
            <person name="Singh J."/>
            <person name="Dalgard C.L."/>
            <person name="Hamilton T."/>
            <person name="Frey K.G."/>
            <person name="Gunde-Cimerman N."/>
            <person name="Dugan L."/>
            <person name="Daly M.J."/>
        </authorList>
    </citation>
    <scope>NUCLEOTIDE SEQUENCE [LARGE SCALE GENOMIC DNA]</scope>
    <source>
        <strain evidence="10 11">MD1149</strain>
    </source>
</reference>
<dbReference type="Pfam" id="PF22788">
    <property type="entry name" value="COP9_hel_rpt"/>
    <property type="match status" value="1"/>
</dbReference>
<evidence type="ECO:0000256" key="1">
    <source>
        <dbReference type="ARBA" id="ARBA00004123"/>
    </source>
</evidence>
<keyword evidence="11" id="KW-1185">Reference proteome</keyword>
<comment type="caution">
    <text evidence="10">The sequence shown here is derived from an EMBL/GenBank/DDBJ whole genome shotgun (WGS) entry which is preliminary data.</text>
</comment>
<name>A0A2S5BDB9_9BASI</name>
<dbReference type="GO" id="GO:0005737">
    <property type="term" value="C:cytoplasm"/>
    <property type="evidence" value="ECO:0007669"/>
    <property type="project" value="UniProtKB-SubCell"/>
</dbReference>
<dbReference type="AlphaFoldDB" id="A0A2S5BDB9"/>
<dbReference type="GO" id="GO:0006511">
    <property type="term" value="P:ubiquitin-dependent protein catabolic process"/>
    <property type="evidence" value="ECO:0007669"/>
    <property type="project" value="TreeGrafter"/>
</dbReference>
<dbReference type="STRING" id="741276.A0A2S5BDB9"/>
<evidence type="ECO:0000256" key="5">
    <source>
        <dbReference type="ARBA" id="ARBA00022490"/>
    </source>
</evidence>
<dbReference type="EMBL" id="PJQD01000022">
    <property type="protein sequence ID" value="POY74772.1"/>
    <property type="molecule type" value="Genomic_DNA"/>
</dbReference>
<dbReference type="Proteomes" id="UP000237144">
    <property type="component" value="Unassembled WGS sequence"/>
</dbReference>
<dbReference type="PANTHER" id="PTHR10758:SF1">
    <property type="entry name" value="COP9 SIGNALOSOME COMPLEX SUBUNIT 3"/>
    <property type="match status" value="1"/>
</dbReference>
<comment type="subcellular location">
    <subcellularLocation>
        <location evidence="2">Cytoplasm</location>
    </subcellularLocation>
    <subcellularLocation>
        <location evidence="1">Nucleus</location>
    </subcellularLocation>
</comment>
<evidence type="ECO:0000259" key="9">
    <source>
        <dbReference type="SMART" id="SM00088"/>
    </source>
</evidence>
<evidence type="ECO:0000256" key="6">
    <source>
        <dbReference type="ARBA" id="ARBA00022790"/>
    </source>
</evidence>
<evidence type="ECO:0000256" key="8">
    <source>
        <dbReference type="SAM" id="MobiDB-lite"/>
    </source>
</evidence>
<evidence type="ECO:0000313" key="10">
    <source>
        <dbReference type="EMBL" id="POY74772.1"/>
    </source>
</evidence>
<dbReference type="PANTHER" id="PTHR10758">
    <property type="entry name" value="26S PROTEASOME NON-ATPASE REGULATORY SUBUNIT 3/COP9 SIGNALOSOME COMPLEX SUBUNIT 3"/>
    <property type="match status" value="1"/>
</dbReference>
<proteinExistence type="inferred from homology"/>
<accession>A0A2S5BDB9</accession>
<keyword evidence="5" id="KW-0963">Cytoplasm</keyword>
<dbReference type="InterPro" id="IPR050756">
    <property type="entry name" value="CSN3"/>
</dbReference>
<feature type="domain" description="PCI" evidence="9">
    <location>
        <begin position="359"/>
        <end position="461"/>
    </location>
</feature>
<keyword evidence="6" id="KW-0736">Signalosome</keyword>
<evidence type="ECO:0000256" key="3">
    <source>
        <dbReference type="ARBA" id="ARBA00007084"/>
    </source>
</evidence>
<feature type="region of interest" description="Disordered" evidence="8">
    <location>
        <begin position="24"/>
        <end position="99"/>
    </location>
</feature>
<evidence type="ECO:0000256" key="2">
    <source>
        <dbReference type="ARBA" id="ARBA00004496"/>
    </source>
</evidence>
<dbReference type="GO" id="GO:0008180">
    <property type="term" value="C:COP9 signalosome"/>
    <property type="evidence" value="ECO:0007669"/>
    <property type="project" value="UniProtKB-KW"/>
</dbReference>
<feature type="compositionally biased region" description="Polar residues" evidence="8">
    <location>
        <begin position="88"/>
        <end position="98"/>
    </location>
</feature>
<feature type="compositionally biased region" description="Low complexity" evidence="8">
    <location>
        <begin position="64"/>
        <end position="83"/>
    </location>
</feature>